<comment type="similarity">
    <text evidence="1">Belongs to the NMD3 family.</text>
</comment>
<dbReference type="Pfam" id="PF04981">
    <property type="entry name" value="NMD3"/>
    <property type="match status" value="1"/>
</dbReference>
<accession>D8LWW3</accession>
<keyword evidence="3" id="KW-1133">Transmembrane helix</keyword>
<evidence type="ECO:0000256" key="1">
    <source>
        <dbReference type="RuleBase" id="RU364108"/>
    </source>
</evidence>
<dbReference type="PANTHER" id="PTHR12746:SF2">
    <property type="entry name" value="60S RIBOSOMAL EXPORT PROTEIN NMD3"/>
    <property type="match status" value="1"/>
</dbReference>
<comment type="function">
    <text evidence="1">Acts as an adapter for the XPO1/CRM1-mediated export of the 60S ribosomal subunit.</text>
</comment>
<keyword evidence="1" id="KW-0539">Nucleus</keyword>
<name>D8LWW3_BLAHO</name>
<dbReference type="InterPro" id="IPR039768">
    <property type="entry name" value="Nmd3"/>
</dbReference>
<dbReference type="GeneID" id="24918313"/>
<dbReference type="GO" id="GO:0005634">
    <property type="term" value="C:nucleus"/>
    <property type="evidence" value="ECO:0007669"/>
    <property type="project" value="UniProtKB-SubCell"/>
</dbReference>
<keyword evidence="3" id="KW-0812">Transmembrane</keyword>
<keyword evidence="6" id="KW-1185">Reference proteome</keyword>
<dbReference type="InParanoid" id="D8LWW3"/>
<feature type="compositionally biased region" description="Basic and acidic residues" evidence="2">
    <location>
        <begin position="249"/>
        <end position="262"/>
    </location>
</feature>
<evidence type="ECO:0000259" key="4">
    <source>
        <dbReference type="Pfam" id="PF04981"/>
    </source>
</evidence>
<feature type="transmembrane region" description="Helical" evidence="3">
    <location>
        <begin position="415"/>
        <end position="433"/>
    </location>
</feature>
<dbReference type="AlphaFoldDB" id="D8LWW3"/>
<feature type="compositionally biased region" description="Pro residues" evidence="2">
    <location>
        <begin position="204"/>
        <end position="214"/>
    </location>
</feature>
<dbReference type="RefSeq" id="XP_012894806.1">
    <property type="nucleotide sequence ID" value="XM_013039352.1"/>
</dbReference>
<dbReference type="Proteomes" id="UP000008312">
    <property type="component" value="Unassembled WGS sequence"/>
</dbReference>
<feature type="compositionally biased region" description="Basic residues" evidence="2">
    <location>
        <begin position="224"/>
        <end position="233"/>
    </location>
</feature>
<keyword evidence="1" id="KW-0813">Transport</keyword>
<dbReference type="OrthoDB" id="203821at2759"/>
<keyword evidence="3" id="KW-0472">Membrane</keyword>
<comment type="subcellular location">
    <subcellularLocation>
        <location evidence="1">Cytoplasm</location>
    </subcellularLocation>
    <subcellularLocation>
        <location evidence="1">Nucleus</location>
    </subcellularLocation>
</comment>
<protein>
    <recommendedName>
        <fullName evidence="1">60S ribosomal export protein NMD3</fullName>
    </recommendedName>
</protein>
<dbReference type="GO" id="GO:0000055">
    <property type="term" value="P:ribosomal large subunit export from nucleus"/>
    <property type="evidence" value="ECO:0007669"/>
    <property type="project" value="TreeGrafter"/>
</dbReference>
<feature type="region of interest" description="Disordered" evidence="2">
    <location>
        <begin position="310"/>
        <end position="382"/>
    </location>
</feature>
<dbReference type="PANTHER" id="PTHR12746">
    <property type="entry name" value="NONSENSE-MEDIATED MRNA DECAY PROTEIN 3"/>
    <property type="match status" value="1"/>
</dbReference>
<feature type="region of interest" description="Disordered" evidence="2">
    <location>
        <begin position="199"/>
        <end position="218"/>
    </location>
</feature>
<dbReference type="InterPro" id="IPR007064">
    <property type="entry name" value="Nmd3_N"/>
</dbReference>
<evidence type="ECO:0000313" key="6">
    <source>
        <dbReference type="Proteomes" id="UP000008312"/>
    </source>
</evidence>
<proteinExistence type="inferred from homology"/>
<dbReference type="GO" id="GO:0015031">
    <property type="term" value="P:protein transport"/>
    <property type="evidence" value="ECO:0007669"/>
    <property type="project" value="UniProtKB-KW"/>
</dbReference>
<evidence type="ECO:0000256" key="2">
    <source>
        <dbReference type="SAM" id="MobiDB-lite"/>
    </source>
</evidence>
<keyword evidence="1" id="KW-0653">Protein transport</keyword>
<gene>
    <name evidence="5" type="ORF">GSBLH_T00001032001</name>
</gene>
<dbReference type="EMBL" id="FN668639">
    <property type="protein sequence ID" value="CBK20758.2"/>
    <property type="molecule type" value="Genomic_DNA"/>
</dbReference>
<evidence type="ECO:0000313" key="5">
    <source>
        <dbReference type="EMBL" id="CBK20758.2"/>
    </source>
</evidence>
<sequence>MCINCIRSKVDITEGIQRQVVLFQCRGCERYLRPPWTAAPPESKELLALCLKKIRGLKQVKLVDAEFVWTEPHSRRIKVNVTIQKEVFNVVLQQSFVVAFIIEAKTCEDCIMDSIQHSNRAVVQLRQKVEHKRTFFFLEQQIIKANMHRRAALIESQPDGLDFNFPERSDARSFILWLKSVVPVNVGTARQLLSQDFSSNAYPRAPPAPIPWPMNRPRRLLRPAARAARRRRQAAVPSRGSHRLPHRPSQPERSDIRGEHPFQRPAARGRHGSGLRSLQRGVQRRRHQADGEPSAAGLRFGAQMLPEFPQSEPEAQLEAEEAGHGGGRAGKEGEPGEGGRGLRTIYDGSRRGRRHADSGQYLSGQGREGDGGRRRSRGGCSDYSAGRDAGGLEFGWRHGRRWDGYGYGWLERRRSLIVVYLNLIVFAFVCLVVS</sequence>
<feature type="region of interest" description="Disordered" evidence="2">
    <location>
        <begin position="224"/>
        <end position="295"/>
    </location>
</feature>
<dbReference type="GO" id="GO:0043023">
    <property type="term" value="F:ribosomal large subunit binding"/>
    <property type="evidence" value="ECO:0007669"/>
    <property type="project" value="InterPro"/>
</dbReference>
<dbReference type="GO" id="GO:0005737">
    <property type="term" value="C:cytoplasm"/>
    <property type="evidence" value="ECO:0007669"/>
    <property type="project" value="UniProtKB-SubCell"/>
</dbReference>
<organism evidence="5">
    <name type="scientific">Blastocystis hominis</name>
    <dbReference type="NCBI Taxonomy" id="12968"/>
    <lineage>
        <taxon>Eukaryota</taxon>
        <taxon>Sar</taxon>
        <taxon>Stramenopiles</taxon>
        <taxon>Bigyra</taxon>
        <taxon>Opalozoa</taxon>
        <taxon>Opalinata</taxon>
        <taxon>Blastocystidae</taxon>
        <taxon>Blastocystis</taxon>
    </lineage>
</organism>
<feature type="domain" description="Nmd3 N-terminal" evidence="4">
    <location>
        <begin position="1"/>
        <end position="201"/>
    </location>
</feature>
<reference evidence="5" key="1">
    <citation type="submission" date="2010-02" db="EMBL/GenBank/DDBJ databases">
        <title>Sequencing and annotation of the Blastocystis hominis genome.</title>
        <authorList>
            <person name="Wincker P."/>
        </authorList>
    </citation>
    <scope>NUCLEOTIDE SEQUENCE</scope>
    <source>
        <strain evidence="5">Singapore isolate B</strain>
    </source>
</reference>
<evidence type="ECO:0000256" key="3">
    <source>
        <dbReference type="SAM" id="Phobius"/>
    </source>
</evidence>
<keyword evidence="1" id="KW-0963">Cytoplasm</keyword>